<dbReference type="SUPFAM" id="SSF55811">
    <property type="entry name" value="Nudix"/>
    <property type="match status" value="1"/>
</dbReference>
<dbReference type="Pfam" id="PF00293">
    <property type="entry name" value="NUDIX"/>
    <property type="match status" value="1"/>
</dbReference>
<dbReference type="PROSITE" id="PS00893">
    <property type="entry name" value="NUDIX_BOX"/>
    <property type="match status" value="1"/>
</dbReference>
<dbReference type="InterPro" id="IPR020084">
    <property type="entry name" value="NUDIX_hydrolase_CS"/>
</dbReference>
<organism evidence="3 4">
    <name type="scientific">Teratosphaeria destructans</name>
    <dbReference type="NCBI Taxonomy" id="418781"/>
    <lineage>
        <taxon>Eukaryota</taxon>
        <taxon>Fungi</taxon>
        <taxon>Dikarya</taxon>
        <taxon>Ascomycota</taxon>
        <taxon>Pezizomycotina</taxon>
        <taxon>Dothideomycetes</taxon>
        <taxon>Dothideomycetidae</taxon>
        <taxon>Mycosphaerellales</taxon>
        <taxon>Teratosphaeriaceae</taxon>
        <taxon>Teratosphaeria</taxon>
    </lineage>
</organism>
<dbReference type="PROSITE" id="PS51462">
    <property type="entry name" value="NUDIX"/>
    <property type="match status" value="1"/>
</dbReference>
<keyword evidence="1" id="KW-0378">Hydrolase</keyword>
<dbReference type="Gene3D" id="3.90.79.10">
    <property type="entry name" value="Nucleoside Triphosphate Pyrophosphohydrolase"/>
    <property type="match status" value="1"/>
</dbReference>
<protein>
    <recommendedName>
        <fullName evidence="2">Nudix hydrolase domain-containing protein</fullName>
    </recommendedName>
</protein>
<dbReference type="OrthoDB" id="10259236at2759"/>
<accession>A0A9W7STU1</accession>
<evidence type="ECO:0000256" key="1">
    <source>
        <dbReference type="ARBA" id="ARBA00022801"/>
    </source>
</evidence>
<sequence>MPPAPSTPVHASFPSTHLTIGAGVAIFHLATARVVLCHHPGAPHWFLPKGRRNANEDTIRAAEREGFEETGYRNRVIPIPLRHRQPRGAEEVFVTEPVWTQLLPVTAASQYLLFWYVAETVPRGVEEECGEGGVGGDGGYRPPARYPAAGCTVKQRIALDAVAGGGAEGEVYEPVWHRGTGVNEEEMMYESYLLPIDKARRKLKGSVMEDVVKRGWEGIQLRMEMEEQGGLLVDALHAETP</sequence>
<feature type="domain" description="Nudix hydrolase" evidence="2">
    <location>
        <begin position="17"/>
        <end position="163"/>
    </location>
</feature>
<dbReference type="EMBL" id="RIBY02001479">
    <property type="protein sequence ID" value="KAH9828660.1"/>
    <property type="molecule type" value="Genomic_DNA"/>
</dbReference>
<name>A0A9W7STU1_9PEZI</name>
<dbReference type="InterPro" id="IPR015797">
    <property type="entry name" value="NUDIX_hydrolase-like_dom_sf"/>
</dbReference>
<evidence type="ECO:0000259" key="2">
    <source>
        <dbReference type="PROSITE" id="PS51462"/>
    </source>
</evidence>
<reference evidence="3 4" key="2">
    <citation type="journal article" date="2021" name="Curr. Genet.">
        <title>Genetic response to nitrogen starvation in the aggressive Eucalyptus foliar pathogen Teratosphaeria destructans.</title>
        <authorList>
            <person name="Havenga M."/>
            <person name="Wingfield B.D."/>
            <person name="Wingfield M.J."/>
            <person name="Dreyer L.L."/>
            <person name="Roets F."/>
            <person name="Aylward J."/>
        </authorList>
    </citation>
    <scope>NUCLEOTIDE SEQUENCE [LARGE SCALE GENOMIC DNA]</scope>
    <source>
        <strain evidence="3">CMW44962</strain>
    </source>
</reference>
<keyword evidence="4" id="KW-1185">Reference proteome</keyword>
<reference evidence="3 4" key="1">
    <citation type="journal article" date="2018" name="IMA Fungus">
        <title>IMA Genome-F 10: Nine draft genome sequences of Claviceps purpurea s.lat., including C. arundinis, C. humidiphila, and C. cf. spartinae, pseudomolecules for the pitch canker pathogen Fusarium circinatum, draft genome of Davidsoniella eucalypti, Grosmannia galeiformis, Quambalaria eucalypti, and Teratosphaeria destructans.</title>
        <authorList>
            <person name="Wingfield B.D."/>
            <person name="Liu M."/>
            <person name="Nguyen H.D."/>
            <person name="Lane F.A."/>
            <person name="Morgan S.W."/>
            <person name="De Vos L."/>
            <person name="Wilken P.M."/>
            <person name="Duong T.A."/>
            <person name="Aylward J."/>
            <person name="Coetzee M.P."/>
            <person name="Dadej K."/>
            <person name="De Beer Z.W."/>
            <person name="Findlay W."/>
            <person name="Havenga M."/>
            <person name="Kolarik M."/>
            <person name="Menzies J.G."/>
            <person name="Naidoo K."/>
            <person name="Pochopski O."/>
            <person name="Shoukouhi P."/>
            <person name="Santana Q.C."/>
            <person name="Seifert K.A."/>
            <person name="Soal N."/>
            <person name="Steenkamp E.T."/>
            <person name="Tatham C.T."/>
            <person name="van der Nest M.A."/>
            <person name="Wingfield M.J."/>
        </authorList>
    </citation>
    <scope>NUCLEOTIDE SEQUENCE [LARGE SCALE GENOMIC DNA]</scope>
    <source>
        <strain evidence="3">CMW44962</strain>
    </source>
</reference>
<evidence type="ECO:0000313" key="3">
    <source>
        <dbReference type="EMBL" id="KAH9828660.1"/>
    </source>
</evidence>
<evidence type="ECO:0000313" key="4">
    <source>
        <dbReference type="Proteomes" id="UP001138500"/>
    </source>
</evidence>
<dbReference type="Proteomes" id="UP001138500">
    <property type="component" value="Unassembled WGS sequence"/>
</dbReference>
<dbReference type="AlphaFoldDB" id="A0A9W7STU1"/>
<comment type="caution">
    <text evidence="3">The sequence shown here is derived from an EMBL/GenBank/DDBJ whole genome shotgun (WGS) entry which is preliminary data.</text>
</comment>
<dbReference type="GO" id="GO:0016787">
    <property type="term" value="F:hydrolase activity"/>
    <property type="evidence" value="ECO:0007669"/>
    <property type="project" value="UniProtKB-KW"/>
</dbReference>
<gene>
    <name evidence="3" type="ORF">Tdes44962_MAKER09243</name>
</gene>
<dbReference type="InterPro" id="IPR000086">
    <property type="entry name" value="NUDIX_hydrolase_dom"/>
</dbReference>
<proteinExistence type="predicted"/>